<feature type="domain" description="Golgi pH regulator conserved" evidence="8">
    <location>
        <begin position="209"/>
        <end position="275"/>
    </location>
</feature>
<evidence type="ECO:0000313" key="9">
    <source>
        <dbReference type="EMBL" id="PSN71869.1"/>
    </source>
</evidence>
<feature type="transmembrane region" description="Helical" evidence="6">
    <location>
        <begin position="412"/>
        <end position="436"/>
    </location>
</feature>
<organism evidence="9 10">
    <name type="scientific">Corynespora cassiicola Philippines</name>
    <dbReference type="NCBI Taxonomy" id="1448308"/>
    <lineage>
        <taxon>Eukaryota</taxon>
        <taxon>Fungi</taxon>
        <taxon>Dikarya</taxon>
        <taxon>Ascomycota</taxon>
        <taxon>Pezizomycotina</taxon>
        <taxon>Dothideomycetes</taxon>
        <taxon>Pleosporomycetidae</taxon>
        <taxon>Pleosporales</taxon>
        <taxon>Corynesporascaceae</taxon>
        <taxon>Corynespora</taxon>
    </lineage>
</organism>
<feature type="transmembrane region" description="Helical" evidence="6">
    <location>
        <begin position="134"/>
        <end position="159"/>
    </location>
</feature>
<evidence type="ECO:0000256" key="3">
    <source>
        <dbReference type="ARBA" id="ARBA00022989"/>
    </source>
</evidence>
<evidence type="ECO:0000256" key="5">
    <source>
        <dbReference type="SAM" id="MobiDB-lite"/>
    </source>
</evidence>
<protein>
    <submittedName>
        <fullName evidence="9">Uncharacterized protein</fullName>
    </submittedName>
</protein>
<feature type="transmembrane region" description="Helical" evidence="6">
    <location>
        <begin position="93"/>
        <end position="114"/>
    </location>
</feature>
<comment type="subcellular location">
    <subcellularLocation>
        <location evidence="1">Membrane</location>
        <topology evidence="1">Multi-pass membrane protein</topology>
    </subcellularLocation>
</comment>
<feature type="compositionally biased region" description="Basic and acidic residues" evidence="5">
    <location>
        <begin position="532"/>
        <end position="541"/>
    </location>
</feature>
<dbReference type="Pfam" id="PF12430">
    <property type="entry name" value="ABA_GPCR"/>
    <property type="match status" value="1"/>
</dbReference>
<reference evidence="9 10" key="1">
    <citation type="journal article" date="2018" name="Front. Microbiol.">
        <title>Genome-Wide Analysis of Corynespora cassiicola Leaf Fall Disease Putative Effectors.</title>
        <authorList>
            <person name="Lopez D."/>
            <person name="Ribeiro S."/>
            <person name="Label P."/>
            <person name="Fumanal B."/>
            <person name="Venisse J.S."/>
            <person name="Kohler A."/>
            <person name="de Oliveira R.R."/>
            <person name="Labutti K."/>
            <person name="Lipzen A."/>
            <person name="Lail K."/>
            <person name="Bauer D."/>
            <person name="Ohm R.A."/>
            <person name="Barry K.W."/>
            <person name="Spatafora J."/>
            <person name="Grigoriev I.V."/>
            <person name="Martin F.M."/>
            <person name="Pujade-Renaud V."/>
        </authorList>
    </citation>
    <scope>NUCLEOTIDE SEQUENCE [LARGE SCALE GENOMIC DNA]</scope>
    <source>
        <strain evidence="9 10">Philippines</strain>
    </source>
</reference>
<feature type="transmembrane region" description="Helical" evidence="6">
    <location>
        <begin position="448"/>
        <end position="469"/>
    </location>
</feature>
<dbReference type="InterPro" id="IPR025969">
    <property type="entry name" value="ABA_GPCR_dom"/>
</dbReference>
<dbReference type="GO" id="GO:0016020">
    <property type="term" value="C:membrane"/>
    <property type="evidence" value="ECO:0007669"/>
    <property type="project" value="UniProtKB-SubCell"/>
</dbReference>
<feature type="compositionally biased region" description="Basic and acidic residues" evidence="5">
    <location>
        <begin position="589"/>
        <end position="599"/>
    </location>
</feature>
<evidence type="ECO:0000256" key="1">
    <source>
        <dbReference type="ARBA" id="ARBA00004141"/>
    </source>
</evidence>
<proteinExistence type="predicted"/>
<dbReference type="EMBL" id="KZ678130">
    <property type="protein sequence ID" value="PSN71869.1"/>
    <property type="molecule type" value="Genomic_DNA"/>
</dbReference>
<gene>
    <name evidence="9" type="ORF">BS50DRAFT_484117</name>
</gene>
<feature type="transmembrane region" description="Helical" evidence="6">
    <location>
        <begin position="344"/>
        <end position="364"/>
    </location>
</feature>
<accession>A0A2T2P2K8</accession>
<feature type="compositionally biased region" description="Basic and acidic residues" evidence="5">
    <location>
        <begin position="612"/>
        <end position="621"/>
    </location>
</feature>
<keyword evidence="10" id="KW-1185">Reference proteome</keyword>
<dbReference type="Proteomes" id="UP000240883">
    <property type="component" value="Unassembled WGS sequence"/>
</dbReference>
<feature type="transmembrane region" description="Helical" evidence="6">
    <location>
        <begin position="498"/>
        <end position="516"/>
    </location>
</feature>
<evidence type="ECO:0000313" key="10">
    <source>
        <dbReference type="Proteomes" id="UP000240883"/>
    </source>
</evidence>
<feature type="transmembrane region" description="Helical" evidence="6">
    <location>
        <begin position="218"/>
        <end position="239"/>
    </location>
</feature>
<dbReference type="InterPro" id="IPR015672">
    <property type="entry name" value="GPHR/GTG"/>
</dbReference>
<name>A0A2T2P2K8_CORCC</name>
<dbReference type="InterPro" id="IPR022535">
    <property type="entry name" value="Golgi_pH-regulator_cons_dom"/>
</dbReference>
<feature type="transmembrane region" description="Helical" evidence="6">
    <location>
        <begin position="25"/>
        <end position="45"/>
    </location>
</feature>
<dbReference type="OrthoDB" id="264392at2759"/>
<keyword evidence="4 6" id="KW-0472">Membrane</keyword>
<feature type="domain" description="Abscisic acid G-protein coupled receptor-like" evidence="7">
    <location>
        <begin position="340"/>
        <end position="518"/>
    </location>
</feature>
<keyword evidence="2 6" id="KW-0812">Transmembrane</keyword>
<evidence type="ECO:0000256" key="6">
    <source>
        <dbReference type="SAM" id="Phobius"/>
    </source>
</evidence>
<dbReference type="PANTHER" id="PTHR15948">
    <property type="entry name" value="G-PROTEIN COUPLED RECEPTOR 89-RELATED"/>
    <property type="match status" value="1"/>
</dbReference>
<dbReference type="AlphaFoldDB" id="A0A2T2P2K8"/>
<feature type="transmembrane region" description="Helical" evidence="6">
    <location>
        <begin position="171"/>
        <end position="190"/>
    </location>
</feature>
<dbReference type="Pfam" id="PF12537">
    <property type="entry name" value="GPHR_N"/>
    <property type="match status" value="1"/>
</dbReference>
<sequence length="621" mass="68130">MLPPSSDCDECVPDWVGGGKRAPSALALSALPFILTFIIVAVAVSHKLYPLLSGRTNPHKGHHHASSGTQLPGLHSLRERSSALRNFRPTARALASATFSTNFALSAVLVELILCEISNTVNPAARTWALKITLPSLLFLLVIVTPALVIHSVVAETGWALNGEQRGRRRVAWGLEIAGLLLWLLGFWYLGKGLLGSYLHEVSYEHNHSLSEGCLERIGIIGISLMASLAGFAAVSSLWQTFGVKYRPVTDSDIARKQAGLDATNDMLLTKESRLRAVQRKLSDAPQEGFVTRVVGTLRGNPDVQERNTLQLEIQGLETMRTTLHNSITVLQNRRQTQLRSHTAYGRLLNLFSFVFALYCFYRIGATTVTTLRRFSSPNTSFSNSDPINNFLALLAKHWDPTLDRVAWSRTISFLLSGVMLLASFNSVVQTFFLFARFLPSILHHARANFALLISQIAATYVISSALLLRSNLPNEMKSAISDALGAPLEPQFTERWFEGWFLMASAMTMLGLWLGKRLKGQGWDDEDDLGDGDRDARSDAEPSTQPHPKMSAPNAGRQSPDPERQSGAQQQDPVASKPNEQGGAPSLDHAKEASDDQKAALSSNPTHPLAKHSEETTSKK</sequence>
<evidence type="ECO:0000256" key="4">
    <source>
        <dbReference type="ARBA" id="ARBA00023136"/>
    </source>
</evidence>
<dbReference type="PANTHER" id="PTHR15948:SF0">
    <property type="entry name" value="GOLGI PH REGULATOR A-RELATED"/>
    <property type="match status" value="1"/>
</dbReference>
<feature type="region of interest" description="Disordered" evidence="5">
    <location>
        <begin position="526"/>
        <end position="621"/>
    </location>
</feature>
<evidence type="ECO:0000256" key="2">
    <source>
        <dbReference type="ARBA" id="ARBA00022692"/>
    </source>
</evidence>
<keyword evidence="3 6" id="KW-1133">Transmembrane helix</keyword>
<dbReference type="STRING" id="1448308.A0A2T2P2K8"/>
<evidence type="ECO:0000259" key="8">
    <source>
        <dbReference type="Pfam" id="PF12537"/>
    </source>
</evidence>
<evidence type="ECO:0000259" key="7">
    <source>
        <dbReference type="Pfam" id="PF12430"/>
    </source>
</evidence>